<keyword evidence="2" id="KW-1185">Reference proteome</keyword>
<gene>
    <name evidence="1" type="ORF">T11_1150</name>
</gene>
<dbReference type="AlphaFoldDB" id="A0A0V1HSQ7"/>
<comment type="caution">
    <text evidence="1">The sequence shown here is derived from an EMBL/GenBank/DDBJ whole genome shotgun (WGS) entry which is preliminary data.</text>
</comment>
<dbReference type="EMBL" id="JYDP01000034">
    <property type="protein sequence ID" value="KRZ13204.1"/>
    <property type="molecule type" value="Genomic_DNA"/>
</dbReference>
<sequence length="87" mass="9572">MFTKEELLGEHDADALVLLCLVGERDSRARSSLKSFLGAAVALSSVLRLREERSAITLHTLVGGILKWRWVATLACKASLNFHATLH</sequence>
<dbReference type="Proteomes" id="UP000055024">
    <property type="component" value="Unassembled WGS sequence"/>
</dbReference>
<accession>A0A0V1HSQ7</accession>
<reference evidence="1 2" key="1">
    <citation type="submission" date="2015-01" db="EMBL/GenBank/DDBJ databases">
        <title>Evolution of Trichinella species and genotypes.</title>
        <authorList>
            <person name="Korhonen P.K."/>
            <person name="Edoardo P."/>
            <person name="Giuseppe L.R."/>
            <person name="Gasser R.B."/>
        </authorList>
    </citation>
    <scope>NUCLEOTIDE SEQUENCE [LARGE SCALE GENOMIC DNA]</scope>
    <source>
        <strain evidence="1">ISS1029</strain>
    </source>
</reference>
<evidence type="ECO:0000313" key="2">
    <source>
        <dbReference type="Proteomes" id="UP000055024"/>
    </source>
</evidence>
<evidence type="ECO:0000313" key="1">
    <source>
        <dbReference type="EMBL" id="KRZ13204.1"/>
    </source>
</evidence>
<dbReference type="OrthoDB" id="10380011at2759"/>
<name>A0A0V1HSQ7_9BILA</name>
<proteinExistence type="predicted"/>
<organism evidence="1 2">
    <name type="scientific">Trichinella zimbabwensis</name>
    <dbReference type="NCBI Taxonomy" id="268475"/>
    <lineage>
        <taxon>Eukaryota</taxon>
        <taxon>Metazoa</taxon>
        <taxon>Ecdysozoa</taxon>
        <taxon>Nematoda</taxon>
        <taxon>Enoplea</taxon>
        <taxon>Dorylaimia</taxon>
        <taxon>Trichinellida</taxon>
        <taxon>Trichinellidae</taxon>
        <taxon>Trichinella</taxon>
    </lineage>
</organism>
<protein>
    <submittedName>
        <fullName evidence="1">Uncharacterized protein</fullName>
    </submittedName>
</protein>